<dbReference type="GO" id="GO:0005634">
    <property type="term" value="C:nucleus"/>
    <property type="evidence" value="ECO:0007669"/>
    <property type="project" value="TreeGrafter"/>
</dbReference>
<dbReference type="InterPro" id="IPR027417">
    <property type="entry name" value="P-loop_NTPase"/>
</dbReference>
<reference evidence="12" key="1">
    <citation type="submission" date="2020-04" db="EMBL/GenBank/DDBJ databases">
        <authorList>
            <person name="Alioto T."/>
            <person name="Alioto T."/>
            <person name="Gomez Garrido J."/>
        </authorList>
    </citation>
    <scope>NUCLEOTIDE SEQUENCE</scope>
    <source>
        <strain evidence="12">A484AB</strain>
    </source>
</reference>
<evidence type="ECO:0000256" key="6">
    <source>
        <dbReference type="ARBA" id="ARBA00023242"/>
    </source>
</evidence>
<evidence type="ECO:0000256" key="10">
    <source>
        <dbReference type="SAM" id="MobiDB-lite"/>
    </source>
</evidence>
<evidence type="ECO:0000256" key="5">
    <source>
        <dbReference type="ARBA" id="ARBA00023235"/>
    </source>
</evidence>
<evidence type="ECO:0000259" key="11">
    <source>
        <dbReference type="PROSITE" id="PS51192"/>
    </source>
</evidence>
<evidence type="ECO:0000256" key="7">
    <source>
        <dbReference type="ARBA" id="ARBA00034617"/>
    </source>
</evidence>
<comment type="catalytic activity">
    <reaction evidence="7">
        <text>Couples ATP hydrolysis with the unwinding of duplex DNA by translocating in the 3'-5' direction.</text>
        <dbReference type="EC" id="5.6.2.4"/>
    </reaction>
</comment>
<feature type="non-terminal residue" evidence="12">
    <location>
        <position position="1"/>
    </location>
</feature>
<evidence type="ECO:0000256" key="4">
    <source>
        <dbReference type="ARBA" id="ARBA00023125"/>
    </source>
</evidence>
<dbReference type="SMART" id="SM00490">
    <property type="entry name" value="HELICc"/>
    <property type="match status" value="1"/>
</dbReference>
<proteinExistence type="inferred from homology"/>
<evidence type="ECO:0000256" key="1">
    <source>
        <dbReference type="ARBA" id="ARBA00005446"/>
    </source>
</evidence>
<keyword evidence="3" id="KW-0067">ATP-binding</keyword>
<evidence type="ECO:0000256" key="8">
    <source>
        <dbReference type="ARBA" id="ARBA00034808"/>
    </source>
</evidence>
<dbReference type="GO" id="GO:0009378">
    <property type="term" value="F:four-way junction helicase activity"/>
    <property type="evidence" value="ECO:0007669"/>
    <property type="project" value="TreeGrafter"/>
</dbReference>
<keyword evidence="13" id="KW-1185">Reference proteome</keyword>
<sequence length="496" mass="56395">FCVYNFNTISQLKEYQRQTIEAYLSGRDVFVSIWQRYEKSLTFELAPHAFEYLSENNKSLVLVVVPLVSLMKDQVSNLVSRGIPSSYIGDDCSENQLKSILDFKSRIVFGSPKALLNNYRYIFRHLKENLKAVFIDESHCITKWGKDSLTEEAFRSDYGRLAELRSLVHKNQQRQHGRKDLCMRDCVQIIGDPNKQNIKDVDSLVKKTVETEFCKENGTVRVVFCTIAFGMGVNVNVVIHLGPSGGLDDYLQESGRVGRDKANAHAILLKYKGCTCNRNITKQMKEYVRNTTECRRVLLLKLFVSNPQPNAILHSCCDICAGKCKCLCICPDKEQCACTDTCNPGNHQSTFENLLNSVTNVSSVNEKTSRKKLKGENARQLREDILEYRLQLAGNMTHEQLLIGLDLATGFTRSLIHSIVENARNISSMDILLEKFNFFERKQADSSSDDGDENEEIEPPSEDNEFEDSELEDYDIEHTVTRCGHLRLSGSSEDNE</sequence>
<comment type="similarity">
    <text evidence="1">Belongs to the helicase family. RecQ subfamily.</text>
</comment>
<keyword evidence="4" id="KW-0238">DNA-binding</keyword>
<comment type="caution">
    <text evidence="12">The sequence shown here is derived from an EMBL/GenBank/DDBJ whole genome shotgun (WGS) entry which is preliminary data.</text>
</comment>
<dbReference type="PANTHER" id="PTHR13710:SF153">
    <property type="entry name" value="RECQ-LIKE DNA HELICASE BLM"/>
    <property type="match status" value="1"/>
</dbReference>
<dbReference type="GO" id="GO:0043138">
    <property type="term" value="F:3'-5' DNA helicase activity"/>
    <property type="evidence" value="ECO:0007669"/>
    <property type="project" value="UniProtKB-EC"/>
</dbReference>
<dbReference type="GO" id="GO:0000724">
    <property type="term" value="P:double-strand break repair via homologous recombination"/>
    <property type="evidence" value="ECO:0007669"/>
    <property type="project" value="TreeGrafter"/>
</dbReference>
<accession>A0A6S7IH83</accession>
<dbReference type="AlphaFoldDB" id="A0A6S7IH83"/>
<dbReference type="Proteomes" id="UP001152795">
    <property type="component" value="Unassembled WGS sequence"/>
</dbReference>
<evidence type="ECO:0000256" key="2">
    <source>
        <dbReference type="ARBA" id="ARBA00022741"/>
    </source>
</evidence>
<evidence type="ECO:0000256" key="3">
    <source>
        <dbReference type="ARBA" id="ARBA00022840"/>
    </source>
</evidence>
<dbReference type="SUPFAM" id="SSF52540">
    <property type="entry name" value="P-loop containing nucleoside triphosphate hydrolases"/>
    <property type="match status" value="1"/>
</dbReference>
<dbReference type="PROSITE" id="PS51192">
    <property type="entry name" value="HELICASE_ATP_BIND_1"/>
    <property type="match status" value="1"/>
</dbReference>
<dbReference type="Gene3D" id="3.40.50.300">
    <property type="entry name" value="P-loop containing nucleotide triphosphate hydrolases"/>
    <property type="match status" value="2"/>
</dbReference>
<dbReference type="SMART" id="SM00487">
    <property type="entry name" value="DEXDc"/>
    <property type="match status" value="1"/>
</dbReference>
<dbReference type="EC" id="5.6.2.4" evidence="8"/>
<protein>
    <recommendedName>
        <fullName evidence="8">DNA 3'-5' helicase</fullName>
        <ecNumber evidence="8">5.6.2.4</ecNumber>
    </recommendedName>
    <alternativeName>
        <fullName evidence="9">DNA 3'-5' helicase BLM</fullName>
    </alternativeName>
</protein>
<dbReference type="InterPro" id="IPR001650">
    <property type="entry name" value="Helicase_C-like"/>
</dbReference>
<keyword evidence="2" id="KW-0547">Nucleotide-binding</keyword>
<feature type="region of interest" description="Disordered" evidence="10">
    <location>
        <begin position="443"/>
        <end position="474"/>
    </location>
</feature>
<evidence type="ECO:0000256" key="9">
    <source>
        <dbReference type="ARBA" id="ARBA00044542"/>
    </source>
</evidence>
<name>A0A6S7IH83_PARCT</name>
<dbReference type="PANTHER" id="PTHR13710">
    <property type="entry name" value="DNA HELICASE RECQ FAMILY MEMBER"/>
    <property type="match status" value="1"/>
</dbReference>
<dbReference type="InterPro" id="IPR014001">
    <property type="entry name" value="Helicase_ATP-bd"/>
</dbReference>
<evidence type="ECO:0000313" key="13">
    <source>
        <dbReference type="Proteomes" id="UP001152795"/>
    </source>
</evidence>
<keyword evidence="6" id="KW-0539">Nucleus</keyword>
<organism evidence="12 13">
    <name type="scientific">Paramuricea clavata</name>
    <name type="common">Red gorgonian</name>
    <name type="synonym">Violescent sea-whip</name>
    <dbReference type="NCBI Taxonomy" id="317549"/>
    <lineage>
        <taxon>Eukaryota</taxon>
        <taxon>Metazoa</taxon>
        <taxon>Cnidaria</taxon>
        <taxon>Anthozoa</taxon>
        <taxon>Octocorallia</taxon>
        <taxon>Malacalcyonacea</taxon>
        <taxon>Plexauridae</taxon>
        <taxon>Paramuricea</taxon>
    </lineage>
</organism>
<dbReference type="GO" id="GO:0003677">
    <property type="term" value="F:DNA binding"/>
    <property type="evidence" value="ECO:0007669"/>
    <property type="project" value="UniProtKB-KW"/>
</dbReference>
<keyword evidence="5" id="KW-0413">Isomerase</keyword>
<dbReference type="GO" id="GO:0005694">
    <property type="term" value="C:chromosome"/>
    <property type="evidence" value="ECO:0007669"/>
    <property type="project" value="TreeGrafter"/>
</dbReference>
<dbReference type="Pfam" id="PF00270">
    <property type="entry name" value="DEAD"/>
    <property type="match status" value="1"/>
</dbReference>
<gene>
    <name evidence="12" type="ORF">PACLA_8A011312</name>
</gene>
<dbReference type="InterPro" id="IPR011545">
    <property type="entry name" value="DEAD/DEAH_box_helicase_dom"/>
</dbReference>
<dbReference type="GO" id="GO:0005524">
    <property type="term" value="F:ATP binding"/>
    <property type="evidence" value="ECO:0007669"/>
    <property type="project" value="UniProtKB-KW"/>
</dbReference>
<evidence type="ECO:0000313" key="12">
    <source>
        <dbReference type="EMBL" id="CAB4018405.1"/>
    </source>
</evidence>
<feature type="domain" description="Helicase ATP-binding" evidence="11">
    <location>
        <begin position="20"/>
        <end position="162"/>
    </location>
</feature>
<dbReference type="EMBL" id="CACRXK020009989">
    <property type="protein sequence ID" value="CAB4018405.1"/>
    <property type="molecule type" value="Genomic_DNA"/>
</dbReference>
<dbReference type="OrthoDB" id="10066805at2759"/>
<feature type="compositionally biased region" description="Acidic residues" evidence="10">
    <location>
        <begin position="447"/>
        <end position="474"/>
    </location>
</feature>
<dbReference type="GO" id="GO:0005737">
    <property type="term" value="C:cytoplasm"/>
    <property type="evidence" value="ECO:0007669"/>
    <property type="project" value="TreeGrafter"/>
</dbReference>
<dbReference type="Pfam" id="PF00271">
    <property type="entry name" value="Helicase_C"/>
    <property type="match status" value="1"/>
</dbReference>